<dbReference type="Proteomes" id="UP001499984">
    <property type="component" value="Unassembled WGS sequence"/>
</dbReference>
<evidence type="ECO:0008006" key="3">
    <source>
        <dbReference type="Google" id="ProtNLM"/>
    </source>
</evidence>
<protein>
    <recommendedName>
        <fullName evidence="3">MFS transporter</fullName>
    </recommendedName>
</protein>
<sequence length="57" mass="6027">MSSSPSPSARGGRLAVLAVGLCWLAVLFDGLDMFVYGSVLPHMLEQKALGLTPRPGR</sequence>
<comment type="caution">
    <text evidence="1">The sequence shown here is derived from an EMBL/GenBank/DDBJ whole genome shotgun (WGS) entry which is preliminary data.</text>
</comment>
<accession>A0ABP7V4H4</accession>
<organism evidence="1 2">
    <name type="scientific">Streptomyces shaanxiensis</name>
    <dbReference type="NCBI Taxonomy" id="653357"/>
    <lineage>
        <taxon>Bacteria</taxon>
        <taxon>Bacillati</taxon>
        <taxon>Actinomycetota</taxon>
        <taxon>Actinomycetes</taxon>
        <taxon>Kitasatosporales</taxon>
        <taxon>Streptomycetaceae</taxon>
        <taxon>Streptomyces</taxon>
    </lineage>
</organism>
<name>A0ABP7V4H4_9ACTN</name>
<keyword evidence="2" id="KW-1185">Reference proteome</keyword>
<evidence type="ECO:0000313" key="1">
    <source>
        <dbReference type="EMBL" id="GAA4059314.1"/>
    </source>
</evidence>
<gene>
    <name evidence="1" type="ORF">GCM10022233_35280</name>
</gene>
<dbReference type="EMBL" id="BAAAZY010000010">
    <property type="protein sequence ID" value="GAA4059314.1"/>
    <property type="molecule type" value="Genomic_DNA"/>
</dbReference>
<proteinExistence type="predicted"/>
<evidence type="ECO:0000313" key="2">
    <source>
        <dbReference type="Proteomes" id="UP001499984"/>
    </source>
</evidence>
<reference evidence="2" key="1">
    <citation type="journal article" date="2019" name="Int. J. Syst. Evol. Microbiol.">
        <title>The Global Catalogue of Microorganisms (GCM) 10K type strain sequencing project: providing services to taxonomists for standard genome sequencing and annotation.</title>
        <authorList>
            <consortium name="The Broad Institute Genomics Platform"/>
            <consortium name="The Broad Institute Genome Sequencing Center for Infectious Disease"/>
            <person name="Wu L."/>
            <person name="Ma J."/>
        </authorList>
    </citation>
    <scope>NUCLEOTIDE SEQUENCE [LARGE SCALE GENOMIC DNA]</scope>
    <source>
        <strain evidence="2">JCM 16925</strain>
    </source>
</reference>